<dbReference type="RefSeq" id="WP_131483452.1">
    <property type="nucleotide sequence ID" value="NZ_SJDL01000037.1"/>
</dbReference>
<comment type="caution">
    <text evidence="8">The sequence shown here is derived from an EMBL/GenBank/DDBJ whole genome shotgun (WGS) entry which is preliminary data.</text>
</comment>
<reference evidence="8 9" key="1">
    <citation type="submission" date="2019-02" db="EMBL/GenBank/DDBJ databases">
        <title>Marinobacter halodurans sp. nov., a marine bacterium isolated from sea tidal flat.</title>
        <authorList>
            <person name="Yoo Y."/>
            <person name="Lee D.W."/>
            <person name="Kim B.S."/>
            <person name="Kim J.-J."/>
        </authorList>
    </citation>
    <scope>NUCLEOTIDE SEQUENCE [LARGE SCALE GENOMIC DNA]</scope>
    <source>
        <strain evidence="8 9">YJ-S3-2</strain>
    </source>
</reference>
<accession>A0ABY1ZFX3</accession>
<comment type="similarity">
    <text evidence="2">Belongs to the bacterial solute-binding protein 8 family.</text>
</comment>
<keyword evidence="3" id="KW-0813">Transport</keyword>
<gene>
    <name evidence="8" type="ORF">EZI54_18965</name>
</gene>
<keyword evidence="4" id="KW-0408">Iron</keyword>
<dbReference type="InterPro" id="IPR002491">
    <property type="entry name" value="ABC_transptr_periplasmic_BD"/>
</dbReference>
<evidence type="ECO:0000256" key="1">
    <source>
        <dbReference type="ARBA" id="ARBA00004196"/>
    </source>
</evidence>
<feature type="signal peptide" evidence="6">
    <location>
        <begin position="1"/>
        <end position="20"/>
    </location>
</feature>
<organism evidence="8 9">
    <name type="scientific">Marinobacter halodurans</name>
    <dbReference type="NCBI Taxonomy" id="2528979"/>
    <lineage>
        <taxon>Bacteria</taxon>
        <taxon>Pseudomonadati</taxon>
        <taxon>Pseudomonadota</taxon>
        <taxon>Gammaproteobacteria</taxon>
        <taxon>Pseudomonadales</taxon>
        <taxon>Marinobacteraceae</taxon>
        <taxon>Marinobacter</taxon>
    </lineage>
</organism>
<proteinExistence type="inferred from homology"/>
<dbReference type="CDD" id="cd01146">
    <property type="entry name" value="FhuD"/>
    <property type="match status" value="1"/>
</dbReference>
<dbReference type="SUPFAM" id="SSF53807">
    <property type="entry name" value="Helical backbone' metal receptor"/>
    <property type="match status" value="1"/>
</dbReference>
<evidence type="ECO:0000256" key="2">
    <source>
        <dbReference type="ARBA" id="ARBA00008814"/>
    </source>
</evidence>
<evidence type="ECO:0000256" key="6">
    <source>
        <dbReference type="SAM" id="SignalP"/>
    </source>
</evidence>
<dbReference type="PROSITE" id="PS50983">
    <property type="entry name" value="FE_B12_PBP"/>
    <property type="match status" value="1"/>
</dbReference>
<dbReference type="Gene3D" id="3.40.50.1980">
    <property type="entry name" value="Nitrogenase molybdenum iron protein domain"/>
    <property type="match status" value="2"/>
</dbReference>
<dbReference type="PANTHER" id="PTHR30532">
    <property type="entry name" value="IRON III DICITRATE-BINDING PERIPLASMIC PROTEIN"/>
    <property type="match status" value="1"/>
</dbReference>
<name>A0ABY1ZFX3_9GAMM</name>
<evidence type="ECO:0000256" key="3">
    <source>
        <dbReference type="ARBA" id="ARBA00022448"/>
    </source>
</evidence>
<feature type="chain" id="PRO_5047232543" evidence="6">
    <location>
        <begin position="21"/>
        <end position="309"/>
    </location>
</feature>
<keyword evidence="5 6" id="KW-0732">Signal</keyword>
<evidence type="ECO:0000259" key="7">
    <source>
        <dbReference type="PROSITE" id="PS50983"/>
    </source>
</evidence>
<dbReference type="PRINTS" id="PR01715">
    <property type="entry name" value="FERRIBNDNGPP"/>
</dbReference>
<keyword evidence="9" id="KW-1185">Reference proteome</keyword>
<dbReference type="EMBL" id="SJDL01000037">
    <property type="protein sequence ID" value="TBW50004.1"/>
    <property type="molecule type" value="Genomic_DNA"/>
</dbReference>
<evidence type="ECO:0000313" key="9">
    <source>
        <dbReference type="Proteomes" id="UP000313645"/>
    </source>
</evidence>
<dbReference type="InterPro" id="IPR051313">
    <property type="entry name" value="Bact_iron-sidero_bind"/>
</dbReference>
<protein>
    <submittedName>
        <fullName evidence="8">Iron-siderophore ABC transporter substrate-binding protein</fullName>
    </submittedName>
</protein>
<keyword evidence="4" id="KW-0410">Iron transport</keyword>
<feature type="domain" description="Fe/B12 periplasmic-binding" evidence="7">
    <location>
        <begin position="39"/>
        <end position="304"/>
    </location>
</feature>
<evidence type="ECO:0000256" key="4">
    <source>
        <dbReference type="ARBA" id="ARBA00022496"/>
    </source>
</evidence>
<evidence type="ECO:0000256" key="5">
    <source>
        <dbReference type="ARBA" id="ARBA00022729"/>
    </source>
</evidence>
<sequence length="309" mass="33729">MRCVGIILLCLTLLNGTALAAGPDVVAYRSDDLPEQPQRIVTLDDLSTELAVSLGLRPIGVANLAGYRRWVKLGADHLDDAVALGSSQQPSLERLVSLKPDLILGVAGLHGALFERLDALAPTLLWDVSLAPAPQDAVTKGEWMLERLAGLTGRESEAGRVLDRLQAALDEAKGIAQARGLRDEPLAVLYPLTQQGLFIVSNEQTLVVSLADRLGGRNPWSLQAAHRLHRRIEINEVAHQPDLNVLFIGGFRQAPFFQSRLWRSLPVARRQDYGFLDTPYWSYGGPWSATVIVRQMAEALRQMQGAPGG</sequence>
<keyword evidence="4" id="KW-0406">Ion transport</keyword>
<evidence type="ECO:0000313" key="8">
    <source>
        <dbReference type="EMBL" id="TBW50004.1"/>
    </source>
</evidence>
<dbReference type="PANTHER" id="PTHR30532:SF1">
    <property type="entry name" value="IRON(3+)-HYDROXAMATE-BINDING PROTEIN FHUD"/>
    <property type="match status" value="1"/>
</dbReference>
<dbReference type="Pfam" id="PF01497">
    <property type="entry name" value="Peripla_BP_2"/>
    <property type="match status" value="1"/>
</dbReference>
<comment type="subcellular location">
    <subcellularLocation>
        <location evidence="1">Cell envelope</location>
    </subcellularLocation>
</comment>
<dbReference type="Proteomes" id="UP000313645">
    <property type="component" value="Unassembled WGS sequence"/>
</dbReference>